<dbReference type="Pfam" id="PF21274">
    <property type="entry name" value="Rng_hyd_C"/>
    <property type="match status" value="1"/>
</dbReference>
<dbReference type="RefSeq" id="WP_115691785.1">
    <property type="nucleotide sequence ID" value="NZ_CP031417.1"/>
</dbReference>
<dbReference type="OrthoDB" id="9791689at2"/>
<keyword evidence="2" id="KW-0285">Flavoprotein</keyword>
<dbReference type="PANTHER" id="PTHR43004">
    <property type="entry name" value="TRK SYSTEM POTASSIUM UPTAKE PROTEIN"/>
    <property type="match status" value="1"/>
</dbReference>
<dbReference type="InterPro" id="IPR002938">
    <property type="entry name" value="FAD-bd"/>
</dbReference>
<dbReference type="InterPro" id="IPR050641">
    <property type="entry name" value="RIFMO-like"/>
</dbReference>
<accession>A0A345ZWV9</accession>
<dbReference type="Pfam" id="PF01494">
    <property type="entry name" value="FAD_binding_3"/>
    <property type="match status" value="1"/>
</dbReference>
<evidence type="ECO:0000259" key="4">
    <source>
        <dbReference type="Pfam" id="PF01494"/>
    </source>
</evidence>
<dbReference type="Gene3D" id="3.30.9.10">
    <property type="entry name" value="D-Amino Acid Oxidase, subunit A, domain 2"/>
    <property type="match status" value="1"/>
</dbReference>
<gene>
    <name evidence="5" type="ORF">DW352_13340</name>
</gene>
<dbReference type="SUPFAM" id="SSF51905">
    <property type="entry name" value="FAD/NAD(P)-binding domain"/>
    <property type="match status" value="1"/>
</dbReference>
<feature type="domain" description="FAD-binding" evidence="4">
    <location>
        <begin position="12"/>
        <end position="362"/>
    </location>
</feature>
<dbReference type="AlphaFoldDB" id="A0A345ZWV9"/>
<sequence>MNEAMSTLATSTDVLIVGAGPAGLALATELIMRGVSVQVIEQNDRVGVQPRAKTTNVRTMEHMRRWGLAERVRRSSPVDDSVPRRVRFATSLFGGDIKVFDNALSFERRRDERFSENGEWVPQYITERVLLDHVSANPLATVRFRCKLTDFKADGDGIRARVHDANANQTIELSARYLVGADGARSTVRDALGFRMEGDASIASFVTLILKIPGLLRDPDLKQAIMHWLVDPAGPCIMGQMDRDDTWFWGPTPRPGVKIDDAWLNDQIRHSLGGRYDFSILARDSWTAHKLLANRYRHGNVFLIGDACHLHSPFGGHGMNLGVGDSVDLGWKLAATLQGWGGPELLESYELERRPVHRRVLNSSTENMASLSDQFAAPELKEDSARGQEARARAAAAIDKQKTPEFRSLGLVLGYRYVDSPIVVREEGAPPAESVTEYRPCAYPGTLAPHSWLPDGRSLYDLFGSGFTLLALRDMTAEERASVQHLATRQNVPLALASVADERLHGLYEAPFALIRPDQHVAWRGKRLDALDAILTMARGHRPLN</sequence>
<dbReference type="PANTHER" id="PTHR43004:SF19">
    <property type="entry name" value="BINDING MONOOXYGENASE, PUTATIVE (JCVI)-RELATED"/>
    <property type="match status" value="1"/>
</dbReference>
<keyword evidence="3" id="KW-0274">FAD</keyword>
<dbReference type="GO" id="GO:0016709">
    <property type="term" value="F:oxidoreductase activity, acting on paired donors, with incorporation or reduction of molecular oxygen, NAD(P)H as one donor, and incorporation of one atom of oxygen"/>
    <property type="evidence" value="ECO:0007669"/>
    <property type="project" value="UniProtKB-ARBA"/>
</dbReference>
<dbReference type="Gene3D" id="3.40.30.120">
    <property type="match status" value="1"/>
</dbReference>
<evidence type="ECO:0000313" key="5">
    <source>
        <dbReference type="EMBL" id="AXK81406.1"/>
    </source>
</evidence>
<name>A0A345ZWV9_9HYPH</name>
<evidence type="ECO:0000256" key="3">
    <source>
        <dbReference type="ARBA" id="ARBA00022827"/>
    </source>
</evidence>
<proteinExistence type="predicted"/>
<dbReference type="Gene3D" id="3.50.50.60">
    <property type="entry name" value="FAD/NAD(P)-binding domain"/>
    <property type="match status" value="1"/>
</dbReference>
<organism evidence="5 6">
    <name type="scientific">Pseudolabrys taiwanensis</name>
    <dbReference type="NCBI Taxonomy" id="331696"/>
    <lineage>
        <taxon>Bacteria</taxon>
        <taxon>Pseudomonadati</taxon>
        <taxon>Pseudomonadota</taxon>
        <taxon>Alphaproteobacteria</taxon>
        <taxon>Hyphomicrobiales</taxon>
        <taxon>Xanthobacteraceae</taxon>
        <taxon>Pseudolabrys</taxon>
    </lineage>
</organism>
<protein>
    <submittedName>
        <fullName evidence="5">FAD-binding protein</fullName>
    </submittedName>
</protein>
<dbReference type="Proteomes" id="UP000254889">
    <property type="component" value="Chromosome"/>
</dbReference>
<dbReference type="GO" id="GO:0071949">
    <property type="term" value="F:FAD binding"/>
    <property type="evidence" value="ECO:0007669"/>
    <property type="project" value="InterPro"/>
</dbReference>
<dbReference type="PRINTS" id="PR00420">
    <property type="entry name" value="RNGMNOXGNASE"/>
</dbReference>
<keyword evidence="6" id="KW-1185">Reference proteome</keyword>
<comment type="cofactor">
    <cofactor evidence="1">
        <name>FAD</name>
        <dbReference type="ChEBI" id="CHEBI:57692"/>
    </cofactor>
</comment>
<evidence type="ECO:0000256" key="2">
    <source>
        <dbReference type="ARBA" id="ARBA00022630"/>
    </source>
</evidence>
<reference evidence="5 6" key="1">
    <citation type="submission" date="2018-07" db="EMBL/GenBank/DDBJ databases">
        <authorList>
            <person name="Quirk P.G."/>
            <person name="Krulwich T.A."/>
        </authorList>
    </citation>
    <scope>NUCLEOTIDE SEQUENCE [LARGE SCALE GENOMIC DNA]</scope>
    <source>
        <strain evidence="5 6">CC-BB4</strain>
    </source>
</reference>
<dbReference type="InterPro" id="IPR036188">
    <property type="entry name" value="FAD/NAD-bd_sf"/>
</dbReference>
<dbReference type="KEGG" id="ptaw:DW352_13340"/>
<dbReference type="NCBIfam" id="NF004780">
    <property type="entry name" value="PRK06126.1"/>
    <property type="match status" value="1"/>
</dbReference>
<evidence type="ECO:0000313" key="6">
    <source>
        <dbReference type="Proteomes" id="UP000254889"/>
    </source>
</evidence>
<evidence type="ECO:0000256" key="1">
    <source>
        <dbReference type="ARBA" id="ARBA00001974"/>
    </source>
</evidence>
<dbReference type="EMBL" id="CP031417">
    <property type="protein sequence ID" value="AXK81406.1"/>
    <property type="molecule type" value="Genomic_DNA"/>
</dbReference>